<evidence type="ECO:0000313" key="1">
    <source>
        <dbReference type="EMBL" id="PQO45087.1"/>
    </source>
</evidence>
<organism evidence="1 2">
    <name type="scientific">Blastopirellula marina</name>
    <dbReference type="NCBI Taxonomy" id="124"/>
    <lineage>
        <taxon>Bacteria</taxon>
        <taxon>Pseudomonadati</taxon>
        <taxon>Planctomycetota</taxon>
        <taxon>Planctomycetia</taxon>
        <taxon>Pirellulales</taxon>
        <taxon>Pirellulaceae</taxon>
        <taxon>Blastopirellula</taxon>
    </lineage>
</organism>
<sequence length="200" mass="23051">MFQLRDQEFEDKEFVFENDVVNYLGPNLTLKQCRLILRTSSRGLVLSSVNLDNCEIFAKKKLANVKGWCRAEISKCTFRGKYFSNDFGYWPLYSDAGSMEACDFTEAILDDCRFFNCKVLDMKFPKWPCFTILHPVENFKALKALDWTDGQAEYMDLFASPEDNKGLSAIVNLASEFLKVNGGLEVELRDRLSRLDFVLL</sequence>
<gene>
    <name evidence="1" type="ORF">C5Y93_16265</name>
</gene>
<dbReference type="EMBL" id="PUHZ01000016">
    <property type="protein sequence ID" value="PQO45087.1"/>
    <property type="molecule type" value="Genomic_DNA"/>
</dbReference>
<accession>A0A2S8GKX1</accession>
<evidence type="ECO:0000313" key="2">
    <source>
        <dbReference type="Proteomes" id="UP000237819"/>
    </source>
</evidence>
<name>A0A2S8GKX1_9BACT</name>
<dbReference type="OrthoDB" id="286253at2"/>
<comment type="caution">
    <text evidence="1">The sequence shown here is derived from an EMBL/GenBank/DDBJ whole genome shotgun (WGS) entry which is preliminary data.</text>
</comment>
<reference evidence="1 2" key="1">
    <citation type="submission" date="2018-02" db="EMBL/GenBank/DDBJ databases">
        <title>Comparative genomes isolates from brazilian mangrove.</title>
        <authorList>
            <person name="Araujo J.E."/>
            <person name="Taketani R.G."/>
            <person name="Silva M.C.P."/>
            <person name="Loureco M.V."/>
            <person name="Andreote F.D."/>
        </authorList>
    </citation>
    <scope>NUCLEOTIDE SEQUENCE [LARGE SCALE GENOMIC DNA]</scope>
    <source>
        <strain evidence="1 2">Nap-Phe MGV</strain>
    </source>
</reference>
<dbReference type="AlphaFoldDB" id="A0A2S8GKX1"/>
<protein>
    <recommendedName>
        <fullName evidence="3">Pentapeptide repeat-containing protein</fullName>
    </recommendedName>
</protein>
<proteinExistence type="predicted"/>
<evidence type="ECO:0008006" key="3">
    <source>
        <dbReference type="Google" id="ProtNLM"/>
    </source>
</evidence>
<dbReference type="Proteomes" id="UP000237819">
    <property type="component" value="Unassembled WGS sequence"/>
</dbReference>
<dbReference type="RefSeq" id="WP_105336487.1">
    <property type="nucleotide sequence ID" value="NZ_PUHZ01000016.1"/>
</dbReference>